<feature type="domain" description="PASTA" evidence="1">
    <location>
        <begin position="144"/>
        <end position="232"/>
    </location>
</feature>
<protein>
    <submittedName>
        <fullName evidence="2">PASTA domain-containing protein</fullName>
    </submittedName>
</protein>
<name>A0ABY8QHX1_9RHOB</name>
<evidence type="ECO:0000259" key="1">
    <source>
        <dbReference type="PROSITE" id="PS51178"/>
    </source>
</evidence>
<accession>A0ABY8QHX1</accession>
<dbReference type="Proteomes" id="UP001241605">
    <property type="component" value="Chromosome"/>
</dbReference>
<dbReference type="EMBL" id="CP124616">
    <property type="protein sequence ID" value="WGW04215.1"/>
    <property type="molecule type" value="Genomic_DNA"/>
</dbReference>
<dbReference type="Gene3D" id="3.30.10.20">
    <property type="match status" value="1"/>
</dbReference>
<evidence type="ECO:0000313" key="2">
    <source>
        <dbReference type="EMBL" id="WGW04215.1"/>
    </source>
</evidence>
<dbReference type="CDD" id="cd06577">
    <property type="entry name" value="PASTA_pknB"/>
    <property type="match status" value="1"/>
</dbReference>
<keyword evidence="3" id="KW-1185">Reference proteome</keyword>
<dbReference type="Pfam" id="PF03793">
    <property type="entry name" value="PASTA"/>
    <property type="match status" value="2"/>
</dbReference>
<gene>
    <name evidence="2" type="ORF">QF118_01375</name>
</gene>
<dbReference type="RefSeq" id="WP_282300846.1">
    <property type="nucleotide sequence ID" value="NZ_CP124616.1"/>
</dbReference>
<evidence type="ECO:0000313" key="3">
    <source>
        <dbReference type="Proteomes" id="UP001241605"/>
    </source>
</evidence>
<organism evidence="2 3">
    <name type="scientific">Tropicibacter oceani</name>
    <dbReference type="NCBI Taxonomy" id="3058420"/>
    <lineage>
        <taxon>Bacteria</taxon>
        <taxon>Pseudomonadati</taxon>
        <taxon>Pseudomonadota</taxon>
        <taxon>Alphaproteobacteria</taxon>
        <taxon>Rhodobacterales</taxon>
        <taxon>Roseobacteraceae</taxon>
        <taxon>Tropicibacter</taxon>
    </lineage>
</organism>
<dbReference type="InterPro" id="IPR005543">
    <property type="entry name" value="PASTA_dom"/>
</dbReference>
<reference evidence="2 3" key="1">
    <citation type="submission" date="2023-05" db="EMBL/GenBank/DDBJ databases">
        <title>YMD87, complete Genome.</title>
        <authorList>
            <person name="Zhang J."/>
            <person name="Xu X."/>
        </authorList>
    </citation>
    <scope>NUCLEOTIDE SEQUENCE [LARGE SCALE GENOMIC DNA]</scope>
    <source>
        <strain evidence="2 3">YMD87</strain>
    </source>
</reference>
<proteinExistence type="predicted"/>
<sequence>MAQSLLEQVDQDTCVFVPDDRQLARLAGQPRATVERLKECTGMELVKIRITEQPDCVRAGHIVSAGMAPLADPPSWPTLNVVVSSQRIAPDFTGKSYRETSLELRRCGLAAEFLPRAVLVGAIVQTVPPAGTPIEDDTEMLIWTAGGTILPDVTGSTIEAARATLAEKGFEVGTIVDQRVNLPEWQRLGRYSCSYVRGVRGKVLSTRPAAGSTIVFAPVQDERAKITLTVESLPELEPIPELCPSDGSIPK</sequence>
<dbReference type="PROSITE" id="PS51178">
    <property type="entry name" value="PASTA"/>
    <property type="match status" value="1"/>
</dbReference>